<dbReference type="SUPFAM" id="SSF51126">
    <property type="entry name" value="Pectin lyase-like"/>
    <property type="match status" value="1"/>
</dbReference>
<dbReference type="InterPro" id="IPR012334">
    <property type="entry name" value="Pectin_lyas_fold"/>
</dbReference>
<name>A0ABY1LUY9_9BACL</name>
<dbReference type="Pfam" id="PF23764">
    <property type="entry name" value="Beta-barrel_GLAA-B_II"/>
    <property type="match status" value="1"/>
</dbReference>
<comment type="catalytic activity">
    <reaction evidence="1">
        <text>Hydrolysis of terminal, non-reducing alpha-D-galactose residues in alpha-D-galactosides, including galactose oligosaccharides, galactomannans and galactolipids.</text>
        <dbReference type="EC" id="3.2.1.22"/>
    </reaction>
</comment>
<dbReference type="Gene3D" id="2.160.20.10">
    <property type="entry name" value="Single-stranded right-handed beta-helix, Pectin lyase-like"/>
    <property type="match status" value="2"/>
</dbReference>
<keyword evidence="10" id="KW-1185">Reference proteome</keyword>
<dbReference type="InterPro" id="IPR056441">
    <property type="entry name" value="Beta-barrel_GLAA-B_II"/>
</dbReference>
<evidence type="ECO:0000256" key="1">
    <source>
        <dbReference type="ARBA" id="ARBA00001255"/>
    </source>
</evidence>
<keyword evidence="4" id="KW-0677">Repeat</keyword>
<dbReference type="Pfam" id="PF23763">
    <property type="entry name" value="Beta-barrel_GLAA-B_I"/>
    <property type="match status" value="1"/>
</dbReference>
<feature type="domain" description="GLAA-B beta-barrel" evidence="7">
    <location>
        <begin position="131"/>
        <end position="225"/>
    </location>
</feature>
<dbReference type="EMBL" id="FXAE01000008">
    <property type="protein sequence ID" value="SMF09692.1"/>
    <property type="molecule type" value="Genomic_DNA"/>
</dbReference>
<keyword evidence="6" id="KW-0326">Glycosidase</keyword>
<comment type="catalytic activity">
    <reaction evidence="2">
        <text>Hydrolysis of terminal, non-reducing branched (1-&gt;3)-alpha-D-galactosidic residues, producing free D-galactose.</text>
        <dbReference type="EC" id="3.2.1.n1"/>
    </reaction>
</comment>
<organism evidence="9 10">
    <name type="scientific">Paenibacillus barengoltzii J12</name>
    <dbReference type="NCBI Taxonomy" id="935846"/>
    <lineage>
        <taxon>Bacteria</taxon>
        <taxon>Bacillati</taxon>
        <taxon>Bacillota</taxon>
        <taxon>Bacilli</taxon>
        <taxon>Bacillales</taxon>
        <taxon>Paenibacillaceae</taxon>
        <taxon>Paenibacillus</taxon>
    </lineage>
</organism>
<protein>
    <recommendedName>
        <fullName evidence="11">Alpha-galactosidase</fullName>
    </recommendedName>
</protein>
<evidence type="ECO:0000256" key="3">
    <source>
        <dbReference type="ARBA" id="ARBA00022729"/>
    </source>
</evidence>
<dbReference type="InterPro" id="IPR057275">
    <property type="entry name" value="Beta-barrel_GLAA-B_I"/>
</dbReference>
<evidence type="ECO:0008006" key="11">
    <source>
        <dbReference type="Google" id="ProtNLM"/>
    </source>
</evidence>
<dbReference type="RefSeq" id="WP_139817486.1">
    <property type="nucleotide sequence ID" value="NZ_FXAE01000008.1"/>
</dbReference>
<dbReference type="Proteomes" id="UP000192939">
    <property type="component" value="Unassembled WGS sequence"/>
</dbReference>
<evidence type="ECO:0000256" key="2">
    <source>
        <dbReference type="ARBA" id="ARBA00001271"/>
    </source>
</evidence>
<comment type="caution">
    <text evidence="9">The sequence shown here is derived from an EMBL/GenBank/DDBJ whole genome shotgun (WGS) entry which is preliminary data.</text>
</comment>
<accession>A0ABY1LUY9</accession>
<evidence type="ECO:0000313" key="9">
    <source>
        <dbReference type="EMBL" id="SMF09692.1"/>
    </source>
</evidence>
<dbReference type="InterPro" id="IPR011050">
    <property type="entry name" value="Pectin_lyase_fold/virulence"/>
</dbReference>
<evidence type="ECO:0000256" key="5">
    <source>
        <dbReference type="ARBA" id="ARBA00022801"/>
    </source>
</evidence>
<evidence type="ECO:0000313" key="10">
    <source>
        <dbReference type="Proteomes" id="UP000192939"/>
    </source>
</evidence>
<feature type="domain" description="GLAA-B beta-barrel" evidence="8">
    <location>
        <begin position="334"/>
        <end position="401"/>
    </location>
</feature>
<keyword evidence="5" id="KW-0378">Hydrolase</keyword>
<gene>
    <name evidence="9" type="ORF">SAMN02744124_01270</name>
</gene>
<sequence length="572" mass="63655">MNLPVIVISLSDYGARPDTQEDTQPAMQMALEAAMQTEGPVVLEVPLGRYHFYPQSAIRAPYHVTNTASEEEHFDITKTIGMLLKGQKQLTIKGNGSLFMFHGKQTMLLIDGSKDIVIQDLHFDYAQPTVAEMTVVHCEPEACWMEAVVHPDSRYAIQEGRLIWVGEGWRFQSGPMQLCEPAENTTWRVDNWLERKTALVEEVGPGRIRFYFDRGIPEGLAPGRVVQMRDGIRDQVGVLVHESANITFTGCGFHFMHGLGLVGQFSENLVFERLDLSPRAESGRTVAGFADFIHLSGCRGQAVIRDCRFAGAHDDAINVHGTYLQIVGRPAPNQLLVRFMHPQTYGIPAFRAGDEIGFVHTDTLVTYGSGRVSEVLRLNPRELLLTLEQPTPREMRPQDVIENVTWSPEVEITGNHFARIPTRGVLASTRRRTVIHGNVFERIQMSAILVAADARSWFESGTVEEMVIEDNQFFDCGGETHAVITIAPENREVHPEIAVHRGIAIVHNRFESVCGLLLSARCVQDLVFRGNEISLAFAGEFDQGSAVILEACPDAVIADNVFLGDEEQVKSN</sequence>
<evidence type="ECO:0000259" key="8">
    <source>
        <dbReference type="Pfam" id="PF23764"/>
    </source>
</evidence>
<keyword evidence="3" id="KW-0732">Signal</keyword>
<evidence type="ECO:0000256" key="4">
    <source>
        <dbReference type="ARBA" id="ARBA00022737"/>
    </source>
</evidence>
<evidence type="ECO:0000256" key="6">
    <source>
        <dbReference type="ARBA" id="ARBA00023295"/>
    </source>
</evidence>
<evidence type="ECO:0000259" key="7">
    <source>
        <dbReference type="Pfam" id="PF23763"/>
    </source>
</evidence>
<proteinExistence type="predicted"/>
<reference evidence="9 10" key="1">
    <citation type="submission" date="2017-04" db="EMBL/GenBank/DDBJ databases">
        <authorList>
            <person name="Varghese N."/>
            <person name="Submissions S."/>
        </authorList>
    </citation>
    <scope>NUCLEOTIDE SEQUENCE [LARGE SCALE GENOMIC DNA]</scope>
    <source>
        <strain evidence="9 10">J12</strain>
    </source>
</reference>